<feature type="region of interest" description="Disordered" evidence="1">
    <location>
        <begin position="138"/>
        <end position="188"/>
    </location>
</feature>
<evidence type="ECO:0000256" key="1">
    <source>
        <dbReference type="SAM" id="MobiDB-lite"/>
    </source>
</evidence>
<feature type="domain" description="Flagellar hook-length control protein-like C-terminal" evidence="2">
    <location>
        <begin position="69"/>
        <end position="151"/>
    </location>
</feature>
<protein>
    <submittedName>
        <fullName evidence="3">Flagellar hook-length control protein FliK</fullName>
    </submittedName>
</protein>
<dbReference type="RefSeq" id="WP_216860081.1">
    <property type="nucleotide sequence ID" value="NZ_JAEDAL010000002.1"/>
</dbReference>
<dbReference type="PANTHER" id="PTHR37533:SF2">
    <property type="entry name" value="FLAGELLAR HOOK-LENGTH CONTROL PROTEIN"/>
    <property type="match status" value="1"/>
</dbReference>
<dbReference type="AlphaFoldDB" id="A0A931IZB6"/>
<evidence type="ECO:0000313" key="4">
    <source>
        <dbReference type="Proteomes" id="UP000620139"/>
    </source>
</evidence>
<evidence type="ECO:0000259" key="2">
    <source>
        <dbReference type="Pfam" id="PF02120"/>
    </source>
</evidence>
<comment type="caution">
    <text evidence="3">The sequence shown here is derived from an EMBL/GenBank/DDBJ whole genome shotgun (WGS) entry which is preliminary data.</text>
</comment>
<feature type="region of interest" description="Disordered" evidence="1">
    <location>
        <begin position="1"/>
        <end position="26"/>
    </location>
</feature>
<dbReference type="InterPro" id="IPR021136">
    <property type="entry name" value="Flagellar_hook_control-like_C"/>
</dbReference>
<dbReference type="InterPro" id="IPR052563">
    <property type="entry name" value="FliK"/>
</dbReference>
<sequence>MSAALETAEGFRRIRQTADREAGPSPLPALPVSALMSSPTVLTSGAPAPVQAALTASPWSPQFGAELGSQVSTWAADGVQHAQLHLNPAELGPVEVHIRIDGQEAHVMLHATQSETREALQSSVPELQQALQREGLQLGQTDVRGGRGDQPSGKPEFQPRSHFTPPAPNEGANPSARQRQHGLLDLYA</sequence>
<gene>
    <name evidence="3" type="ORF">I7X43_07740</name>
</gene>
<proteinExistence type="predicted"/>
<reference evidence="3" key="1">
    <citation type="submission" date="2020-12" db="EMBL/GenBank/DDBJ databases">
        <title>The genome sequence of Inhella sp. 4Y17.</title>
        <authorList>
            <person name="Liu Y."/>
        </authorList>
    </citation>
    <scope>NUCLEOTIDE SEQUENCE</scope>
    <source>
        <strain evidence="3">4Y10</strain>
    </source>
</reference>
<keyword evidence="3" id="KW-0966">Cell projection</keyword>
<dbReference type="EMBL" id="JAEDAL010000002">
    <property type="protein sequence ID" value="MBH9552743.1"/>
    <property type="molecule type" value="Genomic_DNA"/>
</dbReference>
<dbReference type="Gene3D" id="3.30.750.140">
    <property type="match status" value="1"/>
</dbReference>
<keyword evidence="4" id="KW-1185">Reference proteome</keyword>
<dbReference type="PANTHER" id="PTHR37533">
    <property type="entry name" value="FLAGELLAR HOOK-LENGTH CONTROL PROTEIN"/>
    <property type="match status" value="1"/>
</dbReference>
<dbReference type="Pfam" id="PF02120">
    <property type="entry name" value="Flg_hook"/>
    <property type="match status" value="1"/>
</dbReference>
<evidence type="ECO:0000313" key="3">
    <source>
        <dbReference type="EMBL" id="MBH9552743.1"/>
    </source>
</evidence>
<accession>A0A931IZB6</accession>
<name>A0A931IZB6_9BURK</name>
<dbReference type="InterPro" id="IPR038610">
    <property type="entry name" value="FliK-like_C_sf"/>
</dbReference>
<organism evidence="3 4">
    <name type="scientific">Inhella gelatinilytica</name>
    <dbReference type="NCBI Taxonomy" id="2795030"/>
    <lineage>
        <taxon>Bacteria</taxon>
        <taxon>Pseudomonadati</taxon>
        <taxon>Pseudomonadota</taxon>
        <taxon>Betaproteobacteria</taxon>
        <taxon>Burkholderiales</taxon>
        <taxon>Sphaerotilaceae</taxon>
        <taxon>Inhella</taxon>
    </lineage>
</organism>
<keyword evidence="3" id="KW-0282">Flagellum</keyword>
<feature type="compositionally biased region" description="Basic and acidic residues" evidence="1">
    <location>
        <begin position="9"/>
        <end position="22"/>
    </location>
</feature>
<dbReference type="Proteomes" id="UP000620139">
    <property type="component" value="Unassembled WGS sequence"/>
</dbReference>
<dbReference type="CDD" id="cd17470">
    <property type="entry name" value="T3SS_Flik_C"/>
    <property type="match status" value="1"/>
</dbReference>
<keyword evidence="3" id="KW-0969">Cilium</keyword>